<dbReference type="OrthoDB" id="2015992at2759"/>
<reference evidence="8 9" key="1">
    <citation type="journal article" date="2007" name="Nature">
        <title>Evolution of genes and genomes on the Drosophila phylogeny.</title>
        <authorList>
            <consortium name="Drosophila 12 Genomes Consortium"/>
            <person name="Clark A.G."/>
            <person name="Eisen M.B."/>
            <person name="Smith D.R."/>
            <person name="Bergman C.M."/>
            <person name="Oliver B."/>
            <person name="Markow T.A."/>
            <person name="Kaufman T.C."/>
            <person name="Kellis M."/>
            <person name="Gelbart W."/>
            <person name="Iyer V.N."/>
            <person name="Pollard D.A."/>
            <person name="Sackton T.B."/>
            <person name="Larracuente A.M."/>
            <person name="Singh N.D."/>
            <person name="Abad J.P."/>
            <person name="Abt D.N."/>
            <person name="Adryan B."/>
            <person name="Aguade M."/>
            <person name="Akashi H."/>
            <person name="Anderson W.W."/>
            <person name="Aquadro C.F."/>
            <person name="Ardell D.H."/>
            <person name="Arguello R."/>
            <person name="Artieri C.G."/>
            <person name="Barbash D.A."/>
            <person name="Barker D."/>
            <person name="Barsanti P."/>
            <person name="Batterham P."/>
            <person name="Batzoglou S."/>
            <person name="Begun D."/>
            <person name="Bhutkar A."/>
            <person name="Blanco E."/>
            <person name="Bosak S.A."/>
            <person name="Bradley R.K."/>
            <person name="Brand A.D."/>
            <person name="Brent M.R."/>
            <person name="Brooks A.N."/>
            <person name="Brown R.H."/>
            <person name="Butlin R.K."/>
            <person name="Caggese C."/>
            <person name="Calvi B.R."/>
            <person name="Bernardo de Carvalho A."/>
            <person name="Caspi A."/>
            <person name="Castrezana S."/>
            <person name="Celniker S.E."/>
            <person name="Chang J.L."/>
            <person name="Chapple C."/>
            <person name="Chatterji S."/>
            <person name="Chinwalla A."/>
            <person name="Civetta A."/>
            <person name="Clifton S.W."/>
            <person name="Comeron J.M."/>
            <person name="Costello J.C."/>
            <person name="Coyne J.A."/>
            <person name="Daub J."/>
            <person name="David R.G."/>
            <person name="Delcher A.L."/>
            <person name="Delehaunty K."/>
            <person name="Do C.B."/>
            <person name="Ebling H."/>
            <person name="Edwards K."/>
            <person name="Eickbush T."/>
            <person name="Evans J.D."/>
            <person name="Filipski A."/>
            <person name="Findeiss S."/>
            <person name="Freyhult E."/>
            <person name="Fulton L."/>
            <person name="Fulton R."/>
            <person name="Garcia A.C."/>
            <person name="Gardiner A."/>
            <person name="Garfield D.A."/>
            <person name="Garvin B.E."/>
            <person name="Gibson G."/>
            <person name="Gilbert D."/>
            <person name="Gnerre S."/>
            <person name="Godfrey J."/>
            <person name="Good R."/>
            <person name="Gotea V."/>
            <person name="Gravely B."/>
            <person name="Greenberg A.J."/>
            <person name="Griffiths-Jones S."/>
            <person name="Gross S."/>
            <person name="Guigo R."/>
            <person name="Gustafson E.A."/>
            <person name="Haerty W."/>
            <person name="Hahn M.W."/>
            <person name="Halligan D.L."/>
            <person name="Halpern A.L."/>
            <person name="Halter G.M."/>
            <person name="Han M.V."/>
            <person name="Heger A."/>
            <person name="Hillier L."/>
            <person name="Hinrichs A.S."/>
            <person name="Holmes I."/>
            <person name="Hoskins R.A."/>
            <person name="Hubisz M.J."/>
            <person name="Hultmark D."/>
            <person name="Huntley M.A."/>
            <person name="Jaffe D.B."/>
            <person name="Jagadeeshan S."/>
            <person name="Jeck W.R."/>
            <person name="Johnson J."/>
            <person name="Jones C.D."/>
            <person name="Jordan W.C."/>
            <person name="Karpen G.H."/>
            <person name="Kataoka E."/>
            <person name="Keightley P.D."/>
            <person name="Kheradpour P."/>
            <person name="Kirkness E.F."/>
            <person name="Koerich L.B."/>
            <person name="Kristiansen K."/>
            <person name="Kudrna D."/>
            <person name="Kulathinal R.J."/>
            <person name="Kumar S."/>
            <person name="Kwok R."/>
            <person name="Lander E."/>
            <person name="Langley C.H."/>
            <person name="Lapoint R."/>
            <person name="Lazzaro B.P."/>
            <person name="Lee S.J."/>
            <person name="Levesque L."/>
            <person name="Li R."/>
            <person name="Lin C.F."/>
            <person name="Lin M.F."/>
            <person name="Lindblad-Toh K."/>
            <person name="Llopart A."/>
            <person name="Long M."/>
            <person name="Low L."/>
            <person name="Lozovsky E."/>
            <person name="Lu J."/>
            <person name="Luo M."/>
            <person name="Machado C.A."/>
            <person name="Makalowski W."/>
            <person name="Marzo M."/>
            <person name="Matsuda M."/>
            <person name="Matzkin L."/>
            <person name="McAllister B."/>
            <person name="McBride C.S."/>
            <person name="McKernan B."/>
            <person name="McKernan K."/>
            <person name="Mendez-Lago M."/>
            <person name="Minx P."/>
            <person name="Mollenhauer M.U."/>
            <person name="Montooth K."/>
            <person name="Mount S.M."/>
            <person name="Mu X."/>
            <person name="Myers E."/>
            <person name="Negre B."/>
            <person name="Newfeld S."/>
            <person name="Nielsen R."/>
            <person name="Noor M.A."/>
            <person name="O'Grady P."/>
            <person name="Pachter L."/>
            <person name="Papaceit M."/>
            <person name="Parisi M.J."/>
            <person name="Parisi M."/>
            <person name="Parts L."/>
            <person name="Pedersen J.S."/>
            <person name="Pesole G."/>
            <person name="Phillippy A.M."/>
            <person name="Ponting C.P."/>
            <person name="Pop M."/>
            <person name="Porcelli D."/>
            <person name="Powell J.R."/>
            <person name="Prohaska S."/>
            <person name="Pruitt K."/>
            <person name="Puig M."/>
            <person name="Quesneville H."/>
            <person name="Ram K.R."/>
            <person name="Rand D."/>
            <person name="Rasmussen M.D."/>
            <person name="Reed L.K."/>
            <person name="Reenan R."/>
            <person name="Reily A."/>
            <person name="Remington K.A."/>
            <person name="Rieger T.T."/>
            <person name="Ritchie M.G."/>
            <person name="Robin C."/>
            <person name="Rogers Y.H."/>
            <person name="Rohde C."/>
            <person name="Rozas J."/>
            <person name="Rubenfield M.J."/>
            <person name="Ruiz A."/>
            <person name="Russo S."/>
            <person name="Salzberg S.L."/>
            <person name="Sanchez-Gracia A."/>
            <person name="Saranga D.J."/>
            <person name="Sato H."/>
            <person name="Schaeffer S.W."/>
            <person name="Schatz M.C."/>
            <person name="Schlenke T."/>
            <person name="Schwartz R."/>
            <person name="Segarra C."/>
            <person name="Singh R.S."/>
            <person name="Sirot L."/>
            <person name="Sirota M."/>
            <person name="Sisneros N.B."/>
            <person name="Smith C.D."/>
            <person name="Smith T.F."/>
            <person name="Spieth J."/>
            <person name="Stage D.E."/>
            <person name="Stark A."/>
            <person name="Stephan W."/>
            <person name="Strausberg R.L."/>
            <person name="Strempel S."/>
            <person name="Sturgill D."/>
            <person name="Sutton G."/>
            <person name="Sutton G.G."/>
            <person name="Tao W."/>
            <person name="Teichmann S."/>
            <person name="Tobari Y.N."/>
            <person name="Tomimura Y."/>
            <person name="Tsolas J.M."/>
            <person name="Valente V.L."/>
            <person name="Venter E."/>
            <person name="Venter J.C."/>
            <person name="Vicario S."/>
            <person name="Vieira F.G."/>
            <person name="Vilella A.J."/>
            <person name="Villasante A."/>
            <person name="Walenz B."/>
            <person name="Wang J."/>
            <person name="Wasserman M."/>
            <person name="Watts T."/>
            <person name="Wilson D."/>
            <person name="Wilson R.K."/>
            <person name="Wing R.A."/>
            <person name="Wolfner M.F."/>
            <person name="Wong A."/>
            <person name="Wong G.K."/>
            <person name="Wu C.I."/>
            <person name="Wu G."/>
            <person name="Yamamoto D."/>
            <person name="Yang H.P."/>
            <person name="Yang S.P."/>
            <person name="Yorke J.A."/>
            <person name="Yoshida K."/>
            <person name="Zdobnov E."/>
            <person name="Zhang P."/>
            <person name="Zhang Y."/>
            <person name="Zimin A.V."/>
            <person name="Baldwin J."/>
            <person name="Abdouelleil A."/>
            <person name="Abdulkadir J."/>
            <person name="Abebe A."/>
            <person name="Abera B."/>
            <person name="Abreu J."/>
            <person name="Acer S.C."/>
            <person name="Aftuck L."/>
            <person name="Alexander A."/>
            <person name="An P."/>
            <person name="Anderson E."/>
            <person name="Anderson S."/>
            <person name="Arachi H."/>
            <person name="Azer M."/>
            <person name="Bachantsang P."/>
            <person name="Barry A."/>
            <person name="Bayul T."/>
            <person name="Berlin A."/>
            <person name="Bessette D."/>
            <person name="Bloom T."/>
            <person name="Blye J."/>
            <person name="Boguslavskiy L."/>
            <person name="Bonnet C."/>
            <person name="Boukhgalter B."/>
            <person name="Bourzgui I."/>
            <person name="Brown A."/>
            <person name="Cahill P."/>
            <person name="Channer S."/>
            <person name="Cheshatsang Y."/>
            <person name="Chuda L."/>
            <person name="Citroen M."/>
            <person name="Collymore A."/>
            <person name="Cooke P."/>
            <person name="Costello M."/>
            <person name="D'Aco K."/>
            <person name="Daza R."/>
            <person name="De Haan G."/>
            <person name="DeGray S."/>
            <person name="DeMaso C."/>
            <person name="Dhargay N."/>
            <person name="Dooley K."/>
            <person name="Dooley E."/>
            <person name="Doricent M."/>
            <person name="Dorje P."/>
            <person name="Dorjee K."/>
            <person name="Dupes A."/>
            <person name="Elong R."/>
            <person name="Falk J."/>
            <person name="Farina A."/>
            <person name="Faro S."/>
            <person name="Ferguson D."/>
            <person name="Fisher S."/>
            <person name="Foley C.D."/>
            <person name="Franke A."/>
            <person name="Friedrich D."/>
            <person name="Gadbois L."/>
            <person name="Gearin G."/>
            <person name="Gearin C.R."/>
            <person name="Giannoukos G."/>
            <person name="Goode T."/>
            <person name="Graham J."/>
            <person name="Grandbois E."/>
            <person name="Grewal S."/>
            <person name="Gyaltsen K."/>
            <person name="Hafez N."/>
            <person name="Hagos B."/>
            <person name="Hall J."/>
            <person name="Henson C."/>
            <person name="Hollinger A."/>
            <person name="Honan T."/>
            <person name="Huard M.D."/>
            <person name="Hughes L."/>
            <person name="Hurhula B."/>
            <person name="Husby M.E."/>
            <person name="Kamat A."/>
            <person name="Kanga B."/>
            <person name="Kashin S."/>
            <person name="Khazanovich D."/>
            <person name="Kisner P."/>
            <person name="Lance K."/>
            <person name="Lara M."/>
            <person name="Lee W."/>
            <person name="Lennon N."/>
            <person name="Letendre F."/>
            <person name="LeVine R."/>
            <person name="Lipovsky A."/>
            <person name="Liu X."/>
            <person name="Liu J."/>
            <person name="Liu S."/>
            <person name="Lokyitsang T."/>
            <person name="Lokyitsang Y."/>
            <person name="Lubonja R."/>
            <person name="Lui A."/>
            <person name="MacDonald P."/>
            <person name="Magnisalis V."/>
            <person name="Maru K."/>
            <person name="Matthews C."/>
            <person name="McCusker W."/>
            <person name="McDonough S."/>
            <person name="Mehta T."/>
            <person name="Meldrim J."/>
            <person name="Meneus L."/>
            <person name="Mihai O."/>
            <person name="Mihalev A."/>
            <person name="Mihova T."/>
            <person name="Mittelman R."/>
            <person name="Mlenga V."/>
            <person name="Montmayeur A."/>
            <person name="Mulrain L."/>
            <person name="Navidi A."/>
            <person name="Naylor J."/>
            <person name="Negash T."/>
            <person name="Nguyen T."/>
            <person name="Nguyen N."/>
            <person name="Nicol R."/>
            <person name="Norbu C."/>
            <person name="Norbu N."/>
            <person name="Novod N."/>
            <person name="O'Neill B."/>
            <person name="Osman S."/>
            <person name="Markiewicz E."/>
            <person name="Oyono O.L."/>
            <person name="Patti C."/>
            <person name="Phunkhang P."/>
            <person name="Pierre F."/>
            <person name="Priest M."/>
            <person name="Raghuraman S."/>
            <person name="Rege F."/>
            <person name="Reyes R."/>
            <person name="Rise C."/>
            <person name="Rogov P."/>
            <person name="Ross K."/>
            <person name="Ryan E."/>
            <person name="Settipalli S."/>
            <person name="Shea T."/>
            <person name="Sherpa N."/>
            <person name="Shi L."/>
            <person name="Shih D."/>
            <person name="Sparrow T."/>
            <person name="Spaulding J."/>
            <person name="Stalker J."/>
            <person name="Stange-Thomann N."/>
            <person name="Stavropoulos S."/>
            <person name="Stone C."/>
            <person name="Strader C."/>
            <person name="Tesfaye S."/>
            <person name="Thomson T."/>
            <person name="Thoulutsang Y."/>
            <person name="Thoulutsang D."/>
            <person name="Topham K."/>
            <person name="Topping I."/>
            <person name="Tsamla T."/>
            <person name="Vassiliev H."/>
            <person name="Vo A."/>
            <person name="Wangchuk T."/>
            <person name="Wangdi T."/>
            <person name="Weiand M."/>
            <person name="Wilkinson J."/>
            <person name="Wilson A."/>
            <person name="Yadav S."/>
            <person name="Young G."/>
            <person name="Yu Q."/>
            <person name="Zembek L."/>
            <person name="Zhong D."/>
            <person name="Zimmer A."/>
            <person name="Zwirko Z."/>
            <person name="Jaffe D.B."/>
            <person name="Alvarez P."/>
            <person name="Brockman W."/>
            <person name="Butler J."/>
            <person name="Chin C."/>
            <person name="Gnerre S."/>
            <person name="Grabherr M."/>
            <person name="Kleber M."/>
            <person name="Mauceli E."/>
            <person name="MacCallum I."/>
        </authorList>
    </citation>
    <scope>NUCLEOTIDE SEQUENCE [LARGE SCALE GENOMIC DNA]</scope>
    <source>
        <strain evidence="9">Tucson 14030-0811.24</strain>
    </source>
</reference>
<name>B4NNB6_DROWI</name>
<dbReference type="InterPro" id="IPR024185">
    <property type="entry name" value="FTHF_cligase-like_sf"/>
</dbReference>
<dbReference type="FunFam" id="3.40.50.10420:FF:000007">
    <property type="entry name" value="5-formyltetrahydrofolate cyclo-ligase"/>
    <property type="match status" value="1"/>
</dbReference>
<gene>
    <name evidence="8" type="primary">Dwil\GK22918</name>
    <name evidence="8" type="ORF">Dwil_GK22918</name>
</gene>
<proteinExistence type="inferred from homology"/>
<dbReference type="PIRSF" id="PIRSF006806">
    <property type="entry name" value="FTHF_cligase"/>
    <property type="match status" value="1"/>
</dbReference>
<evidence type="ECO:0000256" key="5">
    <source>
        <dbReference type="ARBA" id="ARBA00038966"/>
    </source>
</evidence>
<dbReference type="EC" id="6.3.3.2" evidence="5 7"/>
<dbReference type="PhylomeDB" id="B4NNB6"/>
<evidence type="ECO:0000256" key="1">
    <source>
        <dbReference type="ARBA" id="ARBA00010638"/>
    </source>
</evidence>
<evidence type="ECO:0000256" key="3">
    <source>
        <dbReference type="ARBA" id="ARBA00022840"/>
    </source>
</evidence>
<evidence type="ECO:0000256" key="4">
    <source>
        <dbReference type="ARBA" id="ARBA00036539"/>
    </source>
</evidence>
<dbReference type="AlphaFoldDB" id="B4NNB6"/>
<dbReference type="Pfam" id="PF01812">
    <property type="entry name" value="5-FTHF_cyc-lig"/>
    <property type="match status" value="1"/>
</dbReference>
<comment type="cofactor">
    <cofactor evidence="7">
        <name>Mg(2+)</name>
        <dbReference type="ChEBI" id="CHEBI:18420"/>
    </cofactor>
</comment>
<dbReference type="GO" id="GO:0035999">
    <property type="term" value="P:tetrahydrofolate interconversion"/>
    <property type="evidence" value="ECO:0007669"/>
    <property type="project" value="TreeGrafter"/>
</dbReference>
<dbReference type="GO" id="GO:0030272">
    <property type="term" value="F:5-formyltetrahydrofolate cyclo-ligase activity"/>
    <property type="evidence" value="ECO:0007669"/>
    <property type="project" value="UniProtKB-EC"/>
</dbReference>
<protein>
    <recommendedName>
        <fullName evidence="5 7">5-formyltetrahydrofolate cyclo-ligase</fullName>
        <ecNumber evidence="5 7">6.3.3.2</ecNumber>
    </recommendedName>
</protein>
<comment type="catalytic activity">
    <reaction evidence="4 7">
        <text>(6S)-5-formyl-5,6,7,8-tetrahydrofolate + ATP = (6R)-5,10-methenyltetrahydrofolate + ADP + phosphate</text>
        <dbReference type="Rhea" id="RHEA:10488"/>
        <dbReference type="ChEBI" id="CHEBI:30616"/>
        <dbReference type="ChEBI" id="CHEBI:43474"/>
        <dbReference type="ChEBI" id="CHEBI:57455"/>
        <dbReference type="ChEBI" id="CHEBI:57457"/>
        <dbReference type="ChEBI" id="CHEBI:456216"/>
        <dbReference type="EC" id="6.3.3.2"/>
    </reaction>
</comment>
<dbReference type="FunCoup" id="B4NNB6">
    <property type="interactions" value="480"/>
</dbReference>
<dbReference type="OMA" id="STIYPCQ"/>
<dbReference type="GO" id="GO:0005524">
    <property type="term" value="F:ATP binding"/>
    <property type="evidence" value="ECO:0007669"/>
    <property type="project" value="UniProtKB-KW"/>
</dbReference>
<evidence type="ECO:0000313" key="9">
    <source>
        <dbReference type="Proteomes" id="UP000007798"/>
    </source>
</evidence>
<feature type="binding site" evidence="6">
    <location>
        <position position="61"/>
    </location>
    <ligand>
        <name>substrate</name>
    </ligand>
</feature>
<feature type="binding site" evidence="6">
    <location>
        <begin position="144"/>
        <end position="152"/>
    </location>
    <ligand>
        <name>ATP</name>
        <dbReference type="ChEBI" id="CHEBI:30616"/>
    </ligand>
</feature>
<dbReference type="PANTHER" id="PTHR23407">
    <property type="entry name" value="ATPASE INHIBITOR/5-FORMYLTETRAHYDROFOLATE CYCLO-LIGASE"/>
    <property type="match status" value="1"/>
</dbReference>
<dbReference type="Proteomes" id="UP000007798">
    <property type="component" value="Unassembled WGS sequence"/>
</dbReference>
<sequence length="201" mass="22917">MASTIQNTVKVALRKRMTEVIQGISPESIAKQSRAVTLKVLESEAFRQAQRVSIYLSTTGELDTTALLVEMFRLEKMVFVPTYQGKTMKMVRLQGIEDFENLPLTKWNIKQPDFKESREDCMTNGHGIDLFLVPGVAFTRQGSRMGHGMGYYDKFLTRHAEKYPQKKSLIMALALNEQIVGPDEVPMESHDIRLNFVITEK</sequence>
<dbReference type="HOGENOM" id="CLU_066245_2_1_1"/>
<comment type="similarity">
    <text evidence="1 7">Belongs to the 5-formyltetrahydrofolate cyclo-ligase family.</text>
</comment>
<dbReference type="GO" id="GO:0046872">
    <property type="term" value="F:metal ion binding"/>
    <property type="evidence" value="ECO:0007669"/>
    <property type="project" value="UniProtKB-KW"/>
</dbReference>
<dbReference type="PANTHER" id="PTHR23407:SF1">
    <property type="entry name" value="5-FORMYLTETRAHYDROFOLATE CYCLO-LIGASE"/>
    <property type="match status" value="1"/>
</dbReference>
<dbReference type="SUPFAM" id="SSF100950">
    <property type="entry name" value="NagB/RpiA/CoA transferase-like"/>
    <property type="match status" value="1"/>
</dbReference>
<evidence type="ECO:0000313" key="8">
    <source>
        <dbReference type="EMBL" id="EDW85855.1"/>
    </source>
</evidence>
<feature type="binding site" evidence="6">
    <location>
        <begin position="10"/>
        <end position="14"/>
    </location>
    <ligand>
        <name>ATP</name>
        <dbReference type="ChEBI" id="CHEBI:30616"/>
    </ligand>
</feature>
<dbReference type="InParanoid" id="B4NNB6"/>
<dbReference type="STRING" id="7260.B4NNB6"/>
<keyword evidence="2 6" id="KW-0547">Nucleotide-binding</keyword>
<organism evidence="8 9">
    <name type="scientific">Drosophila willistoni</name>
    <name type="common">Fruit fly</name>
    <dbReference type="NCBI Taxonomy" id="7260"/>
    <lineage>
        <taxon>Eukaryota</taxon>
        <taxon>Metazoa</taxon>
        <taxon>Ecdysozoa</taxon>
        <taxon>Arthropoda</taxon>
        <taxon>Hexapoda</taxon>
        <taxon>Insecta</taxon>
        <taxon>Pterygota</taxon>
        <taxon>Neoptera</taxon>
        <taxon>Endopterygota</taxon>
        <taxon>Diptera</taxon>
        <taxon>Brachycera</taxon>
        <taxon>Muscomorpha</taxon>
        <taxon>Ephydroidea</taxon>
        <taxon>Drosophilidae</taxon>
        <taxon>Drosophila</taxon>
        <taxon>Sophophora</taxon>
    </lineage>
</organism>
<keyword evidence="9" id="KW-1185">Reference proteome</keyword>
<dbReference type="SMR" id="B4NNB6"/>
<evidence type="ECO:0000256" key="2">
    <source>
        <dbReference type="ARBA" id="ARBA00022741"/>
    </source>
</evidence>
<dbReference type="GO" id="GO:0005739">
    <property type="term" value="C:mitochondrion"/>
    <property type="evidence" value="ECO:0007669"/>
    <property type="project" value="TreeGrafter"/>
</dbReference>
<dbReference type="InterPro" id="IPR002698">
    <property type="entry name" value="FTHF_cligase"/>
</dbReference>
<feature type="binding site" evidence="6">
    <location>
        <position position="56"/>
    </location>
    <ligand>
        <name>substrate</name>
    </ligand>
</feature>
<dbReference type="Gene3D" id="3.40.50.10420">
    <property type="entry name" value="NagB/RpiA/CoA transferase-like"/>
    <property type="match status" value="1"/>
</dbReference>
<dbReference type="NCBIfam" id="TIGR02727">
    <property type="entry name" value="MTHFS_bact"/>
    <property type="match status" value="1"/>
</dbReference>
<accession>B4NNB6</accession>
<keyword evidence="7" id="KW-0479">Metal-binding</keyword>
<evidence type="ECO:0000256" key="7">
    <source>
        <dbReference type="RuleBase" id="RU361279"/>
    </source>
</evidence>
<dbReference type="KEGG" id="dwi:6652173"/>
<dbReference type="InterPro" id="IPR037171">
    <property type="entry name" value="NagB/RpiA_transferase-like"/>
</dbReference>
<dbReference type="EMBL" id="CH964282">
    <property type="protein sequence ID" value="EDW85855.1"/>
    <property type="molecule type" value="Genomic_DNA"/>
</dbReference>
<dbReference type="GO" id="GO:0009396">
    <property type="term" value="P:folic acid-containing compound biosynthetic process"/>
    <property type="evidence" value="ECO:0007669"/>
    <property type="project" value="TreeGrafter"/>
</dbReference>
<dbReference type="eggNOG" id="KOG3093">
    <property type="taxonomic scope" value="Eukaryota"/>
</dbReference>
<keyword evidence="3 6" id="KW-0067">ATP-binding</keyword>
<keyword evidence="7" id="KW-0460">Magnesium</keyword>
<evidence type="ECO:0000256" key="6">
    <source>
        <dbReference type="PIRSR" id="PIRSR006806-1"/>
    </source>
</evidence>